<protein>
    <submittedName>
        <fullName evidence="2">Uncharacterized protein LOC107477683</fullName>
    </submittedName>
</protein>
<dbReference type="CDD" id="cd04481">
    <property type="entry name" value="RPA1_DBD_B_like"/>
    <property type="match status" value="1"/>
</dbReference>
<reference evidence="2" key="2">
    <citation type="submission" date="2025-08" db="UniProtKB">
        <authorList>
            <consortium name="RefSeq"/>
        </authorList>
    </citation>
    <scope>IDENTIFICATION</scope>
    <source>
        <tissue evidence="2">Whole plant</tissue>
    </source>
</reference>
<organism evidence="1 2">
    <name type="scientific">Arachis duranensis</name>
    <name type="common">Wild peanut</name>
    <dbReference type="NCBI Taxonomy" id="130453"/>
    <lineage>
        <taxon>Eukaryota</taxon>
        <taxon>Viridiplantae</taxon>
        <taxon>Streptophyta</taxon>
        <taxon>Embryophyta</taxon>
        <taxon>Tracheophyta</taxon>
        <taxon>Spermatophyta</taxon>
        <taxon>Magnoliopsida</taxon>
        <taxon>eudicotyledons</taxon>
        <taxon>Gunneridae</taxon>
        <taxon>Pentapetalae</taxon>
        <taxon>rosids</taxon>
        <taxon>fabids</taxon>
        <taxon>Fabales</taxon>
        <taxon>Fabaceae</taxon>
        <taxon>Papilionoideae</taxon>
        <taxon>50 kb inversion clade</taxon>
        <taxon>dalbergioids sensu lato</taxon>
        <taxon>Dalbergieae</taxon>
        <taxon>Pterocarpus clade</taxon>
        <taxon>Arachis</taxon>
    </lineage>
</organism>
<dbReference type="Gene3D" id="2.40.50.140">
    <property type="entry name" value="Nucleic acid-binding proteins"/>
    <property type="match status" value="2"/>
</dbReference>
<evidence type="ECO:0000313" key="2">
    <source>
        <dbReference type="RefSeq" id="XP_052114110.1"/>
    </source>
</evidence>
<dbReference type="RefSeq" id="XP_052114110.1">
    <property type="nucleotide sequence ID" value="XM_052258150.1"/>
</dbReference>
<sequence>MSNFIVVGNKTKPKTTNSNWILMFFQRTTITHVNNPSYSLEAFRFRSISDLLNVERLDDTYLFGDYYLHYFKNCCVNFVQNLFFKIDGSCSLDVISEVVGKEDPRNLVTSTGKETKRMVVVLEDLENNRIGCTLFGEMVDQIRPHLEEGSVEPLIVVLQYFKTSWWNGKTTVQNHFYISKIHIERDLKEVGAWSAADELKHGLVGVKTIEESLNVAKKVPKKVETSTIERYEYKGCGHTAGTASIRYKVKVIVYNGTGSMTLLLWDREAIQLCEKRANQIKEEEKIGCNDFVEIVENVADIKTDSDNLCILDVVEEAVSSLKYKTPAKRALNGVKSSTTTINENDEE</sequence>
<name>A0A9C6WR63_ARADU</name>
<dbReference type="SUPFAM" id="SSF50249">
    <property type="entry name" value="Nucleic acid-binding proteins"/>
    <property type="match status" value="1"/>
</dbReference>
<dbReference type="GeneID" id="107477683"/>
<dbReference type="InterPro" id="IPR012340">
    <property type="entry name" value="NA-bd_OB-fold"/>
</dbReference>
<gene>
    <name evidence="2" type="primary">LOC107477683</name>
</gene>
<dbReference type="KEGG" id="adu:107477683"/>
<proteinExistence type="predicted"/>
<keyword evidence="1" id="KW-1185">Reference proteome</keyword>
<dbReference type="AlphaFoldDB" id="A0A9C6WR63"/>
<dbReference type="Proteomes" id="UP000515211">
    <property type="component" value="Chromosome 3"/>
</dbReference>
<evidence type="ECO:0000313" key="1">
    <source>
        <dbReference type="Proteomes" id="UP000515211"/>
    </source>
</evidence>
<accession>A0A9C6WR63</accession>
<reference evidence="1" key="1">
    <citation type="journal article" date="2016" name="Nat. Genet.">
        <title>The genome sequences of Arachis duranensis and Arachis ipaensis, the diploid ancestors of cultivated peanut.</title>
        <authorList>
            <person name="Bertioli D.J."/>
            <person name="Cannon S.B."/>
            <person name="Froenicke L."/>
            <person name="Huang G."/>
            <person name="Farmer A.D."/>
            <person name="Cannon E.K."/>
            <person name="Liu X."/>
            <person name="Gao D."/>
            <person name="Clevenger J."/>
            <person name="Dash S."/>
            <person name="Ren L."/>
            <person name="Moretzsohn M.C."/>
            <person name="Shirasawa K."/>
            <person name="Huang W."/>
            <person name="Vidigal B."/>
            <person name="Abernathy B."/>
            <person name="Chu Y."/>
            <person name="Niederhuth C.E."/>
            <person name="Umale P."/>
            <person name="Araujo A.C."/>
            <person name="Kozik A."/>
            <person name="Kim K.D."/>
            <person name="Burow M.D."/>
            <person name="Varshney R.K."/>
            <person name="Wang X."/>
            <person name="Zhang X."/>
            <person name="Barkley N."/>
            <person name="Guimaraes P.M."/>
            <person name="Isobe S."/>
            <person name="Guo B."/>
            <person name="Liao B."/>
            <person name="Stalker H.T."/>
            <person name="Schmitz R.J."/>
            <person name="Scheffler B.E."/>
            <person name="Leal-Bertioli S.C."/>
            <person name="Xun X."/>
            <person name="Jackson S.A."/>
            <person name="Michelmore R."/>
            <person name="Ozias-Akins P."/>
        </authorList>
    </citation>
    <scope>NUCLEOTIDE SEQUENCE [LARGE SCALE GENOMIC DNA]</scope>
    <source>
        <strain evidence="1">cv. V14167</strain>
    </source>
</reference>